<dbReference type="AlphaFoldDB" id="L7E7U0"/>
<dbReference type="EMBL" id="ANKQ01000001">
    <property type="protein sequence ID" value="ELP55535.1"/>
    <property type="molecule type" value="Genomic_DNA"/>
</dbReference>
<dbReference type="Proteomes" id="UP000010932">
    <property type="component" value="Unassembled WGS sequence"/>
</dbReference>
<organism evidence="1 2">
    <name type="scientific">Microcystis aeruginosa TAIHU98</name>
    <dbReference type="NCBI Taxonomy" id="1134457"/>
    <lineage>
        <taxon>Bacteria</taxon>
        <taxon>Bacillati</taxon>
        <taxon>Cyanobacteriota</taxon>
        <taxon>Cyanophyceae</taxon>
        <taxon>Oscillatoriophycideae</taxon>
        <taxon>Chroococcales</taxon>
        <taxon>Microcystaceae</taxon>
        <taxon>Microcystis</taxon>
    </lineage>
</organism>
<evidence type="ECO:0000313" key="1">
    <source>
        <dbReference type="EMBL" id="ELP55535.1"/>
    </source>
</evidence>
<gene>
    <name evidence="1" type="ORF">O53_132</name>
</gene>
<comment type="caution">
    <text evidence="1">The sequence shown here is derived from an EMBL/GenBank/DDBJ whole genome shotgun (WGS) entry which is preliminary data.</text>
</comment>
<protein>
    <submittedName>
        <fullName evidence="1">Uncharacterized protein</fullName>
    </submittedName>
</protein>
<name>L7E7U0_MICAE</name>
<dbReference type="PATRIC" id="fig|1134457.3.peg.1464"/>
<proteinExistence type="predicted"/>
<reference evidence="1 2" key="1">
    <citation type="journal article" date="2013" name="Genome Announc.">
        <title>Whole-Genome Sequence of Microcystis aeruginosa TAIHU98, a Nontoxic Bloom-Forming Strain Isolated from Taihu Lake, China.</title>
        <authorList>
            <person name="Yang C."/>
            <person name="Zhang W."/>
            <person name="Ren M."/>
            <person name="Song L."/>
            <person name="Li T."/>
            <person name="Zhao J."/>
        </authorList>
    </citation>
    <scope>NUCLEOTIDE SEQUENCE [LARGE SCALE GENOMIC DNA]</scope>
    <source>
        <strain evidence="1 2">TAIHU98</strain>
    </source>
</reference>
<sequence length="38" mass="3669">MSGSVGTEGGLGKLGVEVGKLRGIGNLPREGIDATGGE</sequence>
<accession>L7E7U0</accession>
<evidence type="ECO:0000313" key="2">
    <source>
        <dbReference type="Proteomes" id="UP000010932"/>
    </source>
</evidence>